<organism evidence="1 2">
    <name type="scientific">Citrus sinensis</name>
    <name type="common">Sweet orange</name>
    <name type="synonym">Citrus aurantium var. sinensis</name>
    <dbReference type="NCBI Taxonomy" id="2711"/>
    <lineage>
        <taxon>Eukaryota</taxon>
        <taxon>Viridiplantae</taxon>
        <taxon>Streptophyta</taxon>
        <taxon>Embryophyta</taxon>
        <taxon>Tracheophyta</taxon>
        <taxon>Spermatophyta</taxon>
        <taxon>Magnoliopsida</taxon>
        <taxon>eudicotyledons</taxon>
        <taxon>Gunneridae</taxon>
        <taxon>Pentapetalae</taxon>
        <taxon>rosids</taxon>
        <taxon>malvids</taxon>
        <taxon>Sapindales</taxon>
        <taxon>Rutaceae</taxon>
        <taxon>Aurantioideae</taxon>
        <taxon>Citrus</taxon>
    </lineage>
</organism>
<reference evidence="2" key="1">
    <citation type="journal article" date="2023" name="Hortic. Res.">
        <title>A chromosome-level phased genome enabling allele-level studies in sweet orange: a case study on citrus Huanglongbing tolerance.</title>
        <authorList>
            <person name="Wu B."/>
            <person name="Yu Q."/>
            <person name="Deng Z."/>
            <person name="Duan Y."/>
            <person name="Luo F."/>
            <person name="Gmitter F. Jr."/>
        </authorList>
    </citation>
    <scope>NUCLEOTIDE SEQUENCE [LARGE SCALE GENOMIC DNA]</scope>
    <source>
        <strain evidence="2">cv. Valencia</strain>
    </source>
</reference>
<sequence length="124" mass="13136">MSGKGAKGLITGKTTINNNKDKDKKKPVSRSSRAGLQERAAAHGRVGATAAVYTAAILEYLTAEVLELAGNASKDLKVKRITPRHLQLAIRGDEELDTLIKGTIAGGGVIPHIHKSLINKSSKE</sequence>
<gene>
    <name evidence="1" type="ORF">KPL71_020807</name>
</gene>
<protein>
    <submittedName>
        <fullName evidence="1">Histone H2A variant 3</fullName>
    </submittedName>
</protein>
<keyword evidence="2" id="KW-1185">Reference proteome</keyword>
<accession>A0ACB8JBE4</accession>
<evidence type="ECO:0000313" key="1">
    <source>
        <dbReference type="EMBL" id="KAH9714859.1"/>
    </source>
</evidence>
<proteinExistence type="predicted"/>
<evidence type="ECO:0000313" key="2">
    <source>
        <dbReference type="Proteomes" id="UP000829398"/>
    </source>
</evidence>
<name>A0ACB8JBE4_CITSI</name>
<comment type="caution">
    <text evidence="1">The sequence shown here is derived from an EMBL/GenBank/DDBJ whole genome shotgun (WGS) entry which is preliminary data.</text>
</comment>
<dbReference type="EMBL" id="CM039176">
    <property type="protein sequence ID" value="KAH9714859.1"/>
    <property type="molecule type" value="Genomic_DNA"/>
</dbReference>
<dbReference type="Proteomes" id="UP000829398">
    <property type="component" value="Chromosome 7"/>
</dbReference>